<dbReference type="Proteomes" id="UP001633002">
    <property type="component" value="Unassembled WGS sequence"/>
</dbReference>
<name>A0ABD3HG25_9MARC</name>
<dbReference type="AlphaFoldDB" id="A0ABD3HG25"/>
<organism evidence="1 2">
    <name type="scientific">Riccia sorocarpa</name>
    <dbReference type="NCBI Taxonomy" id="122646"/>
    <lineage>
        <taxon>Eukaryota</taxon>
        <taxon>Viridiplantae</taxon>
        <taxon>Streptophyta</taxon>
        <taxon>Embryophyta</taxon>
        <taxon>Marchantiophyta</taxon>
        <taxon>Marchantiopsida</taxon>
        <taxon>Marchantiidae</taxon>
        <taxon>Marchantiales</taxon>
        <taxon>Ricciaceae</taxon>
        <taxon>Riccia</taxon>
    </lineage>
</organism>
<protein>
    <recommendedName>
        <fullName evidence="3">F-box domain-containing protein</fullName>
    </recommendedName>
</protein>
<dbReference type="PANTHER" id="PTHR31672">
    <property type="entry name" value="BNACNNG10540D PROTEIN"/>
    <property type="match status" value="1"/>
</dbReference>
<dbReference type="EMBL" id="JBJQOH010000004">
    <property type="protein sequence ID" value="KAL3688324.1"/>
    <property type="molecule type" value="Genomic_DNA"/>
</dbReference>
<accession>A0ABD3HG25</accession>
<dbReference type="InterPro" id="IPR050796">
    <property type="entry name" value="SCF_F-box_component"/>
</dbReference>
<sequence length="434" mass="49464">MDPEVWKHLADHEDILRLILCRVSWDTNLRLRSVSKAFYSMLPKPSVSTWSSMFTDTSFRTDHPGVMWVNGDIDAEHLEQSNADTVCLLSTLIGREKEDTFESVTHALVNFELHRLCKLPTLGDLPFGTLKDFIVTGVAEGLLLLERFNLTHADCWVHDEGGRFYFSEPESDYSEVGIGHGKEVDIERFLFNPLTKGFIKLPVVPKIKGNSESGLVRMIMAVENEVVTVVALEFSAEMQSRLPRILIWRQGSEDWELFKAFDPPSTILPVDSTLFVEGTATNAVFVGGELFLRVETNGNLRVMAADGEKVFSFGSRACGIDPELIWSSNDVFYDRPHLFQHEGVLKCLELEVTIELYPGKVVGVLGDILCIRGHYNGFNYPDAQPDVFLLYNFLTKQWCRCYAKKLADYKHFYDMFFLWSPKRHDSRQITPSVR</sequence>
<evidence type="ECO:0000313" key="1">
    <source>
        <dbReference type="EMBL" id="KAL3688324.1"/>
    </source>
</evidence>
<reference evidence="1 2" key="1">
    <citation type="submission" date="2024-09" db="EMBL/GenBank/DDBJ databases">
        <title>Chromosome-scale assembly of Riccia sorocarpa.</title>
        <authorList>
            <person name="Paukszto L."/>
        </authorList>
    </citation>
    <scope>NUCLEOTIDE SEQUENCE [LARGE SCALE GENOMIC DNA]</scope>
    <source>
        <strain evidence="1">LP-2024</strain>
        <tissue evidence="1">Aerial parts of the thallus</tissue>
    </source>
</reference>
<evidence type="ECO:0008006" key="3">
    <source>
        <dbReference type="Google" id="ProtNLM"/>
    </source>
</evidence>
<proteinExistence type="predicted"/>
<comment type="caution">
    <text evidence="1">The sequence shown here is derived from an EMBL/GenBank/DDBJ whole genome shotgun (WGS) entry which is preliminary data.</text>
</comment>
<gene>
    <name evidence="1" type="ORF">R1sor_014633</name>
</gene>
<evidence type="ECO:0000313" key="2">
    <source>
        <dbReference type="Proteomes" id="UP001633002"/>
    </source>
</evidence>
<keyword evidence="2" id="KW-1185">Reference proteome</keyword>
<dbReference type="PANTHER" id="PTHR31672:SF13">
    <property type="entry name" value="F-BOX PROTEIN CPR30-LIKE"/>
    <property type="match status" value="1"/>
</dbReference>